<keyword evidence="2" id="KW-0548">Nucleotidyltransferase</keyword>
<evidence type="ECO:0000259" key="1">
    <source>
        <dbReference type="PROSITE" id="PS50206"/>
    </source>
</evidence>
<dbReference type="InterPro" id="IPR045886">
    <property type="entry name" value="ThiF/MoeB/HesA"/>
</dbReference>
<dbReference type="Gene3D" id="3.40.250.10">
    <property type="entry name" value="Rhodanese-like domain"/>
    <property type="match status" value="1"/>
</dbReference>
<name>A0ABZ3FSY7_9ACTN</name>
<dbReference type="PANTHER" id="PTHR10953:SF102">
    <property type="entry name" value="ADENYLYLTRANSFERASE AND SULFURTRANSFERASE MOCS3"/>
    <property type="match status" value="1"/>
</dbReference>
<dbReference type="Gene3D" id="3.40.50.720">
    <property type="entry name" value="NAD(P)-binding Rossmann-like Domain"/>
    <property type="match status" value="1"/>
</dbReference>
<dbReference type="RefSeq" id="WP_425309338.1">
    <property type="nucleotide sequence ID" value="NZ_CP154795.1"/>
</dbReference>
<dbReference type="Pfam" id="PF00581">
    <property type="entry name" value="Rhodanese"/>
    <property type="match status" value="1"/>
</dbReference>
<dbReference type="PROSITE" id="PS50206">
    <property type="entry name" value="RHODANESE_3"/>
    <property type="match status" value="1"/>
</dbReference>
<protein>
    <submittedName>
        <fullName evidence="2">Molybdopterin-synthase adenylyltransferase MoeB</fullName>
    </submittedName>
</protein>
<dbReference type="SMART" id="SM00450">
    <property type="entry name" value="RHOD"/>
    <property type="match status" value="1"/>
</dbReference>
<dbReference type="NCBIfam" id="NF004281">
    <property type="entry name" value="PRK05690.1"/>
    <property type="match status" value="1"/>
</dbReference>
<dbReference type="InterPro" id="IPR036873">
    <property type="entry name" value="Rhodanese-like_dom_sf"/>
</dbReference>
<dbReference type="EMBL" id="CP154795">
    <property type="protein sequence ID" value="XAN07879.1"/>
    <property type="molecule type" value="Genomic_DNA"/>
</dbReference>
<keyword evidence="2" id="KW-0808">Transferase</keyword>
<dbReference type="Proteomes" id="UP001442841">
    <property type="component" value="Chromosome"/>
</dbReference>
<dbReference type="PANTHER" id="PTHR10953">
    <property type="entry name" value="UBIQUITIN-ACTIVATING ENZYME E1"/>
    <property type="match status" value="1"/>
</dbReference>
<accession>A0ABZ3FSY7</accession>
<evidence type="ECO:0000313" key="3">
    <source>
        <dbReference type="Proteomes" id="UP001442841"/>
    </source>
</evidence>
<organism evidence="2 3">
    <name type="scientific">Ammonicoccus fulvus</name>
    <dbReference type="NCBI Taxonomy" id="3138240"/>
    <lineage>
        <taxon>Bacteria</taxon>
        <taxon>Bacillati</taxon>
        <taxon>Actinomycetota</taxon>
        <taxon>Actinomycetes</taxon>
        <taxon>Propionibacteriales</taxon>
        <taxon>Propionibacteriaceae</taxon>
        <taxon>Ammonicoccus</taxon>
    </lineage>
</organism>
<feature type="domain" description="Rhodanese" evidence="1">
    <location>
        <begin position="304"/>
        <end position="399"/>
    </location>
</feature>
<proteinExistence type="predicted"/>
<dbReference type="CDD" id="cd00158">
    <property type="entry name" value="RHOD"/>
    <property type="match status" value="1"/>
</dbReference>
<dbReference type="InterPro" id="IPR000594">
    <property type="entry name" value="ThiF_NAD_FAD-bd"/>
</dbReference>
<dbReference type="SUPFAM" id="SSF69572">
    <property type="entry name" value="Activating enzymes of the ubiquitin-like proteins"/>
    <property type="match status" value="1"/>
</dbReference>
<dbReference type="GO" id="GO:0016779">
    <property type="term" value="F:nucleotidyltransferase activity"/>
    <property type="evidence" value="ECO:0007669"/>
    <property type="project" value="UniProtKB-KW"/>
</dbReference>
<reference evidence="2 3" key="1">
    <citation type="submission" date="2024-04" db="EMBL/GenBank/DDBJ databases">
        <title>Isolation of an actinomycete strain from pig manure.</title>
        <authorList>
            <person name="Gong T."/>
            <person name="Yu Z."/>
            <person name="An M."/>
            <person name="Wei C."/>
            <person name="Yang W."/>
            <person name="Liu L."/>
        </authorList>
    </citation>
    <scope>NUCLEOTIDE SEQUENCE [LARGE SCALE GENOMIC DNA]</scope>
    <source>
        <strain evidence="2 3">ZF39</strain>
    </source>
</reference>
<dbReference type="CDD" id="cd00757">
    <property type="entry name" value="ThiF_MoeB_HesA_family"/>
    <property type="match status" value="1"/>
</dbReference>
<dbReference type="SUPFAM" id="SSF52821">
    <property type="entry name" value="Rhodanese/Cell cycle control phosphatase"/>
    <property type="match status" value="1"/>
</dbReference>
<gene>
    <name evidence="2" type="primary">moeB</name>
    <name evidence="2" type="ORF">AADG42_11370</name>
</gene>
<sequence>MTGTPARAPGRPLVDPGPELTREELERYSRHLTMPQVGVDGQRRLKNARVLIIGAGGLGSPALHYLAAAGVGTLGIIDDDIVSISNLQRQVAHTMADLGRPKVDSAADAVARINPLVTVNRHDVRLTPDNAVEIFSGYDLVVDGADNFGTRYLVSDAAVLADIPVVWGSILRFDGQIAVFWSGHGPTYRHLFPEPPPPGEVPSCAEGGVFGMLPAVVGSVMVTEAVKLITGIGEPLVGRLLVHDALAQTWRTLRILPDPDAPPVTDLSGVEIACGLPAADAGPAAEEVVDADWLADRLERRARGEADFTLVDVRDDWERELVSIPGAVGVPLAAILADGAAALPIEIRNRDVILHCKAGVRSAQALGALRSHFALREETVKHLGGGIVEWIDEIDPTLPRY</sequence>
<dbReference type="InterPro" id="IPR001763">
    <property type="entry name" value="Rhodanese-like_dom"/>
</dbReference>
<keyword evidence="3" id="KW-1185">Reference proteome</keyword>
<evidence type="ECO:0000313" key="2">
    <source>
        <dbReference type="EMBL" id="XAN07879.1"/>
    </source>
</evidence>
<dbReference type="Pfam" id="PF00899">
    <property type="entry name" value="ThiF"/>
    <property type="match status" value="1"/>
</dbReference>
<dbReference type="InterPro" id="IPR035985">
    <property type="entry name" value="Ubiquitin-activating_enz"/>
</dbReference>